<dbReference type="RefSeq" id="WP_086062872.1">
    <property type="nucleotide sequence ID" value="NZ_CP021108.1"/>
</dbReference>
<evidence type="ECO:0000313" key="3">
    <source>
        <dbReference type="Proteomes" id="UP000194151"/>
    </source>
</evidence>
<evidence type="ECO:0000256" key="1">
    <source>
        <dbReference type="SAM" id="SignalP"/>
    </source>
</evidence>
<feature type="signal peptide" evidence="1">
    <location>
        <begin position="1"/>
        <end position="29"/>
    </location>
</feature>
<protein>
    <submittedName>
        <fullName evidence="2">Copper resistance protein</fullName>
    </submittedName>
</protein>
<dbReference type="InterPro" id="IPR007939">
    <property type="entry name" value="Cu-R_B_prcur"/>
</dbReference>
<dbReference type="EMBL" id="CP021108">
    <property type="protein sequence ID" value="ARP79640.1"/>
    <property type="molecule type" value="Genomic_DNA"/>
</dbReference>
<sequence>MTAHMRRKGAARALALVLASMAIAGAAMAAPPVGSLPSSDGGTDAAYTSYGIAPHMMDDAITTHLDMEKLEFAHDRDARNGLRWDGEFWAGTDRDKLWLKSEGEHEGGDTAGRAEAYWSHAVSPFWDLQLGARHDFGGGPARTWMGVGVEGTAPYGIETELTAYVGASGRTALALKAQYDLLLTQRLILTPEVEANAYGRNDARRDIGNGLSDATVSLRLRYEITREVAPYIGISFGRKFGDTARYAQADGDSRSDRALLAGVRIRF</sequence>
<dbReference type="GO" id="GO:0005507">
    <property type="term" value="F:copper ion binding"/>
    <property type="evidence" value="ECO:0007669"/>
    <property type="project" value="InterPro"/>
</dbReference>
<organism evidence="2 3">
    <name type="scientific">Bordetella genomosp. 8</name>
    <dbReference type="NCBI Taxonomy" id="1416806"/>
    <lineage>
        <taxon>Bacteria</taxon>
        <taxon>Pseudomonadati</taxon>
        <taxon>Pseudomonadota</taxon>
        <taxon>Betaproteobacteria</taxon>
        <taxon>Burkholderiales</taxon>
        <taxon>Alcaligenaceae</taxon>
        <taxon>Bordetella</taxon>
    </lineage>
</organism>
<evidence type="ECO:0000313" key="2">
    <source>
        <dbReference type="EMBL" id="ARP79640.1"/>
    </source>
</evidence>
<dbReference type="KEGG" id="bgv:CAL12_01545"/>
<dbReference type="STRING" id="1416806.CAL12_01545"/>
<dbReference type="Pfam" id="PF05275">
    <property type="entry name" value="CopB"/>
    <property type="match status" value="1"/>
</dbReference>
<dbReference type="GO" id="GO:0006878">
    <property type="term" value="P:intracellular copper ion homeostasis"/>
    <property type="evidence" value="ECO:0007669"/>
    <property type="project" value="InterPro"/>
</dbReference>
<feature type="chain" id="PRO_5010858791" evidence="1">
    <location>
        <begin position="30"/>
        <end position="267"/>
    </location>
</feature>
<dbReference type="OrthoDB" id="9778934at2"/>
<reference evidence="2 3" key="1">
    <citation type="submission" date="2017-05" db="EMBL/GenBank/DDBJ databases">
        <title>Complete and WGS of Bordetella genogroups.</title>
        <authorList>
            <person name="Spilker T."/>
            <person name="LiPuma J."/>
        </authorList>
    </citation>
    <scope>NUCLEOTIDE SEQUENCE [LARGE SCALE GENOMIC DNA]</scope>
    <source>
        <strain evidence="2 3">AU19157</strain>
    </source>
</reference>
<accession>A0A1W6YF38</accession>
<gene>
    <name evidence="2" type="ORF">CAL12_01545</name>
</gene>
<proteinExistence type="predicted"/>
<dbReference type="AlphaFoldDB" id="A0A1W6YF38"/>
<dbReference type="GO" id="GO:0009279">
    <property type="term" value="C:cell outer membrane"/>
    <property type="evidence" value="ECO:0007669"/>
    <property type="project" value="InterPro"/>
</dbReference>
<keyword evidence="1" id="KW-0732">Signal</keyword>
<keyword evidence="3" id="KW-1185">Reference proteome</keyword>
<dbReference type="Proteomes" id="UP000194151">
    <property type="component" value="Chromosome"/>
</dbReference>
<name>A0A1W6YF38_9BORD</name>